<evidence type="ECO:0000256" key="1">
    <source>
        <dbReference type="SAM" id="MobiDB-lite"/>
    </source>
</evidence>
<organism evidence="2 3">
    <name type="scientific">Hevea brasiliensis</name>
    <name type="common">Para rubber tree</name>
    <name type="synonym">Siphonia brasiliensis</name>
    <dbReference type="NCBI Taxonomy" id="3981"/>
    <lineage>
        <taxon>Eukaryota</taxon>
        <taxon>Viridiplantae</taxon>
        <taxon>Streptophyta</taxon>
        <taxon>Embryophyta</taxon>
        <taxon>Tracheophyta</taxon>
        <taxon>Spermatophyta</taxon>
        <taxon>Magnoliopsida</taxon>
        <taxon>eudicotyledons</taxon>
        <taxon>Gunneridae</taxon>
        <taxon>Pentapetalae</taxon>
        <taxon>rosids</taxon>
        <taxon>fabids</taxon>
        <taxon>Malpighiales</taxon>
        <taxon>Euphorbiaceae</taxon>
        <taxon>Crotonoideae</taxon>
        <taxon>Micrandreae</taxon>
        <taxon>Hevea</taxon>
    </lineage>
</organism>
<proteinExistence type="predicted"/>
<comment type="caution">
    <text evidence="2">The sequence shown here is derived from an EMBL/GenBank/DDBJ whole genome shotgun (WGS) entry which is preliminary data.</text>
</comment>
<evidence type="ECO:0000313" key="3">
    <source>
        <dbReference type="Proteomes" id="UP001174677"/>
    </source>
</evidence>
<dbReference type="EMBL" id="JARPOI010000012">
    <property type="protein sequence ID" value="KAJ9167521.1"/>
    <property type="molecule type" value="Genomic_DNA"/>
</dbReference>
<feature type="compositionally biased region" description="Low complexity" evidence="1">
    <location>
        <begin position="164"/>
        <end position="174"/>
    </location>
</feature>
<dbReference type="Proteomes" id="UP001174677">
    <property type="component" value="Chromosome 12"/>
</dbReference>
<name>A0ABQ9LHS7_HEVBR</name>
<protein>
    <submittedName>
        <fullName evidence="2">Uncharacterized protein</fullName>
    </submittedName>
</protein>
<feature type="region of interest" description="Disordered" evidence="1">
    <location>
        <begin position="227"/>
        <end position="260"/>
    </location>
</feature>
<gene>
    <name evidence="2" type="ORF">P3X46_022167</name>
</gene>
<feature type="compositionally biased region" description="Low complexity" evidence="1">
    <location>
        <begin position="138"/>
        <end position="148"/>
    </location>
</feature>
<reference evidence="2 3" key="1">
    <citation type="journal article" date="2023" name="Plant Biotechnol. J.">
        <title>Chromosome-level wild Hevea brasiliensis genome provides new tools for genomic-assisted breeding and valuable loci to elevate rubber yield.</title>
        <authorList>
            <person name="Cheng H."/>
            <person name="Song X."/>
            <person name="Hu Y."/>
            <person name="Wu T."/>
            <person name="Yang Q."/>
            <person name="An Z."/>
            <person name="Feng S."/>
            <person name="Deng Z."/>
            <person name="Wu W."/>
            <person name="Zeng X."/>
            <person name="Tu M."/>
            <person name="Wang X."/>
            <person name="Huang H."/>
        </authorList>
    </citation>
    <scope>NUCLEOTIDE SEQUENCE [LARGE SCALE GENOMIC DNA]</scope>
    <source>
        <strain evidence="2">MT/VB/25A 57/8</strain>
    </source>
</reference>
<feature type="compositionally biased region" description="Basic and acidic residues" evidence="1">
    <location>
        <begin position="229"/>
        <end position="240"/>
    </location>
</feature>
<keyword evidence="3" id="KW-1185">Reference proteome</keyword>
<feature type="compositionally biased region" description="Polar residues" evidence="1">
    <location>
        <begin position="154"/>
        <end position="163"/>
    </location>
</feature>
<evidence type="ECO:0000313" key="2">
    <source>
        <dbReference type="EMBL" id="KAJ9167521.1"/>
    </source>
</evidence>
<sequence length="260" mass="29075">MVGIASLFLVAGRMLSITIGLQGKRLILGKILKKALYGRFGRLTDEIRPMVKMMRPATLYHAFEVAKFQEQLLGSSGGVNYNPKPICPFGTNTNLNPTAMPYNISQLHQNFPNSPKPPNTNFTTTLKFQNTTSKTIPSRHSQSSSYQSAMKTPPQHNSTSIKHPSNSQPSSNQSAMKIPLQHNSAGLRQPKPCYRCGEKYFPGHVSKQKSVMAIHVTEADKGKCYTQEKGQKREECHDISQEEEEAEWKQEDMTLSIHAL</sequence>
<feature type="region of interest" description="Disordered" evidence="1">
    <location>
        <begin position="131"/>
        <end position="175"/>
    </location>
</feature>
<accession>A0ABQ9LHS7</accession>